<dbReference type="GO" id="GO:0022625">
    <property type="term" value="C:cytosolic large ribosomal subunit"/>
    <property type="evidence" value="ECO:0007669"/>
    <property type="project" value="TreeGrafter"/>
</dbReference>
<keyword evidence="2 5" id="KW-0689">Ribosomal protein</keyword>
<dbReference type="EMBL" id="UOGG01000080">
    <property type="protein sequence ID" value="VAX29269.1"/>
    <property type="molecule type" value="Genomic_DNA"/>
</dbReference>
<dbReference type="GO" id="GO:0003735">
    <property type="term" value="F:structural constituent of ribosome"/>
    <property type="evidence" value="ECO:0007669"/>
    <property type="project" value="InterPro"/>
</dbReference>
<keyword evidence="3" id="KW-0687">Ribonucleoprotein</keyword>
<dbReference type="NCBIfam" id="TIGR01071">
    <property type="entry name" value="rplO_bact"/>
    <property type="match status" value="1"/>
</dbReference>
<dbReference type="AlphaFoldDB" id="A0A3B1CGB4"/>
<evidence type="ECO:0000259" key="4">
    <source>
        <dbReference type="Pfam" id="PF00828"/>
    </source>
</evidence>
<dbReference type="InterPro" id="IPR036227">
    <property type="entry name" value="Ribosomal_uL15/eL18_sf"/>
</dbReference>
<dbReference type="InterPro" id="IPR001196">
    <property type="entry name" value="Ribosomal_uL15_CS"/>
</dbReference>
<evidence type="ECO:0000256" key="3">
    <source>
        <dbReference type="ARBA" id="ARBA00023274"/>
    </source>
</evidence>
<dbReference type="SUPFAM" id="SSF52080">
    <property type="entry name" value="Ribosomal proteins L15p and L18e"/>
    <property type="match status" value="1"/>
</dbReference>
<evidence type="ECO:0000256" key="1">
    <source>
        <dbReference type="ARBA" id="ARBA00007320"/>
    </source>
</evidence>
<feature type="domain" description="Large ribosomal subunit protein uL15/eL18" evidence="4">
    <location>
        <begin position="24"/>
        <end position="89"/>
    </location>
</feature>
<name>A0A3B1CGB4_9ZZZZ</name>
<dbReference type="PANTHER" id="PTHR12934:SF11">
    <property type="entry name" value="LARGE RIBOSOMAL SUBUNIT PROTEIN UL15M"/>
    <property type="match status" value="1"/>
</dbReference>
<dbReference type="PROSITE" id="PS00475">
    <property type="entry name" value="RIBOSOMAL_L15"/>
    <property type="match status" value="1"/>
</dbReference>
<dbReference type="Pfam" id="PF00828">
    <property type="entry name" value="Ribosomal_L27A"/>
    <property type="match status" value="1"/>
</dbReference>
<gene>
    <name evidence="5" type="ORF">MNBD_NITROSPINAE05-1397</name>
</gene>
<dbReference type="PANTHER" id="PTHR12934">
    <property type="entry name" value="50S RIBOSOMAL PROTEIN L15"/>
    <property type="match status" value="1"/>
</dbReference>
<protein>
    <submittedName>
        <fullName evidence="5">LSU ribosomal protein L15p (L27Ae)</fullName>
    </submittedName>
</protein>
<evidence type="ECO:0000313" key="5">
    <source>
        <dbReference type="EMBL" id="VAX29269.1"/>
    </source>
</evidence>
<evidence type="ECO:0000256" key="2">
    <source>
        <dbReference type="ARBA" id="ARBA00022980"/>
    </source>
</evidence>
<dbReference type="InterPro" id="IPR021131">
    <property type="entry name" value="Ribosomal_uL15/eL18"/>
</dbReference>
<dbReference type="GO" id="GO:0006412">
    <property type="term" value="P:translation"/>
    <property type="evidence" value="ECO:0007669"/>
    <property type="project" value="InterPro"/>
</dbReference>
<dbReference type="InterPro" id="IPR005749">
    <property type="entry name" value="Ribosomal_uL15_bac-type"/>
</dbReference>
<accession>A0A3B1CGB4</accession>
<comment type="similarity">
    <text evidence="1">Belongs to the universal ribosomal protein uL15 family.</text>
</comment>
<dbReference type="Gene3D" id="3.100.10.10">
    <property type="match status" value="1"/>
</dbReference>
<proteinExistence type="inferred from homology"/>
<organism evidence="5">
    <name type="scientific">hydrothermal vent metagenome</name>
    <dbReference type="NCBI Taxonomy" id="652676"/>
    <lineage>
        <taxon>unclassified sequences</taxon>
        <taxon>metagenomes</taxon>
        <taxon>ecological metagenomes</taxon>
    </lineage>
</organism>
<sequence length="91" mass="10292">MPLYRRVPKRGFTNIFRKEYEIVDLVRLQKISGDFPITPEIMKEHGLIKKSKAVKVLGTGELARSITVHAHKFSESAKEKIEKSGGKVVTV</sequence>
<reference evidence="5" key="1">
    <citation type="submission" date="2018-06" db="EMBL/GenBank/DDBJ databases">
        <authorList>
            <person name="Zhirakovskaya E."/>
        </authorList>
    </citation>
    <scope>NUCLEOTIDE SEQUENCE</scope>
</reference>